<dbReference type="GO" id="GO:0030973">
    <property type="term" value="F:molybdate ion binding"/>
    <property type="evidence" value="ECO:0007669"/>
    <property type="project" value="UniProtKB-ARBA"/>
</dbReference>
<gene>
    <name evidence="7" type="ORF">SLU01_09750</name>
</gene>
<feature type="signal peptide" evidence="6">
    <location>
        <begin position="1"/>
        <end position="22"/>
    </location>
</feature>
<keyword evidence="2 5" id="KW-0500">Molybdenum</keyword>
<dbReference type="PANTHER" id="PTHR30632:SF0">
    <property type="entry name" value="SULFATE-BINDING PROTEIN"/>
    <property type="match status" value="1"/>
</dbReference>
<keyword evidence="8" id="KW-1185">Reference proteome</keyword>
<dbReference type="GO" id="GO:0046872">
    <property type="term" value="F:metal ion binding"/>
    <property type="evidence" value="ECO:0007669"/>
    <property type="project" value="UniProtKB-KW"/>
</dbReference>
<evidence type="ECO:0000256" key="5">
    <source>
        <dbReference type="PIRSR" id="PIRSR004846-1"/>
    </source>
</evidence>
<dbReference type="PIRSF" id="PIRSF004846">
    <property type="entry name" value="ModA"/>
    <property type="match status" value="1"/>
</dbReference>
<dbReference type="OrthoDB" id="9785015at2"/>
<evidence type="ECO:0000313" key="8">
    <source>
        <dbReference type="Proteomes" id="UP000321901"/>
    </source>
</evidence>
<feature type="binding site" evidence="5">
    <location>
        <position position="179"/>
    </location>
    <ligand>
        <name>molybdate</name>
        <dbReference type="ChEBI" id="CHEBI:36264"/>
    </ligand>
</feature>
<dbReference type="FunFam" id="3.40.190.10:FF:000035">
    <property type="entry name" value="Molybdate ABC transporter substrate-binding protein"/>
    <property type="match status" value="1"/>
</dbReference>
<evidence type="ECO:0000256" key="4">
    <source>
        <dbReference type="ARBA" id="ARBA00022729"/>
    </source>
</evidence>
<organism evidence="7 8">
    <name type="scientific">Sporosarcina luteola</name>
    <dbReference type="NCBI Taxonomy" id="582850"/>
    <lineage>
        <taxon>Bacteria</taxon>
        <taxon>Bacillati</taxon>
        <taxon>Bacillota</taxon>
        <taxon>Bacilli</taxon>
        <taxon>Bacillales</taxon>
        <taxon>Caryophanaceae</taxon>
        <taxon>Sporosarcina</taxon>
    </lineage>
</organism>
<dbReference type="PANTHER" id="PTHR30632">
    <property type="entry name" value="MOLYBDATE-BINDING PERIPLASMIC PROTEIN"/>
    <property type="match status" value="1"/>
</dbReference>
<proteinExistence type="inferred from homology"/>
<comment type="caution">
    <text evidence="7">The sequence shown here is derived from an EMBL/GenBank/DDBJ whole genome shotgun (WGS) entry which is preliminary data.</text>
</comment>
<dbReference type="PROSITE" id="PS51257">
    <property type="entry name" value="PROKAR_LIPOPROTEIN"/>
    <property type="match status" value="1"/>
</dbReference>
<feature type="binding site" evidence="5">
    <location>
        <position position="197"/>
    </location>
    <ligand>
        <name>molybdate</name>
        <dbReference type="ChEBI" id="CHEBI:36264"/>
    </ligand>
</feature>
<evidence type="ECO:0000256" key="2">
    <source>
        <dbReference type="ARBA" id="ARBA00022505"/>
    </source>
</evidence>
<dbReference type="AlphaFoldDB" id="A0A511Z5D5"/>
<accession>A0A511Z5D5</accession>
<feature type="chain" id="PRO_5039291741" evidence="6">
    <location>
        <begin position="23"/>
        <end position="259"/>
    </location>
</feature>
<evidence type="ECO:0000313" key="7">
    <source>
        <dbReference type="EMBL" id="GEN82663.1"/>
    </source>
</evidence>
<keyword evidence="4 6" id="KW-0732">Signal</keyword>
<dbReference type="GO" id="GO:0015689">
    <property type="term" value="P:molybdate ion transport"/>
    <property type="evidence" value="ECO:0007669"/>
    <property type="project" value="InterPro"/>
</dbReference>
<dbReference type="Proteomes" id="UP000321901">
    <property type="component" value="Unassembled WGS sequence"/>
</dbReference>
<dbReference type="RefSeq" id="WP_147055900.1">
    <property type="nucleotide sequence ID" value="NZ_BJYL01000012.1"/>
</dbReference>
<keyword evidence="3 5" id="KW-0479">Metal-binding</keyword>
<dbReference type="InterPro" id="IPR050682">
    <property type="entry name" value="ModA/WtpA"/>
</dbReference>
<feature type="binding site" evidence="5">
    <location>
        <position position="42"/>
    </location>
    <ligand>
        <name>molybdate</name>
        <dbReference type="ChEBI" id="CHEBI:36264"/>
    </ligand>
</feature>
<dbReference type="NCBIfam" id="TIGR01256">
    <property type="entry name" value="modA"/>
    <property type="match status" value="1"/>
</dbReference>
<feature type="binding site" evidence="5">
    <location>
        <position position="70"/>
    </location>
    <ligand>
        <name>molybdate</name>
        <dbReference type="ChEBI" id="CHEBI:36264"/>
    </ligand>
</feature>
<dbReference type="SUPFAM" id="SSF53850">
    <property type="entry name" value="Periplasmic binding protein-like II"/>
    <property type="match status" value="1"/>
</dbReference>
<dbReference type="InterPro" id="IPR041879">
    <property type="entry name" value="YvgL-like_PBP2"/>
</dbReference>
<dbReference type="CDD" id="cd13537">
    <property type="entry name" value="PBP2_YvgL_like"/>
    <property type="match status" value="1"/>
</dbReference>
<evidence type="ECO:0000256" key="3">
    <source>
        <dbReference type="ARBA" id="ARBA00022723"/>
    </source>
</evidence>
<evidence type="ECO:0000256" key="1">
    <source>
        <dbReference type="ARBA" id="ARBA00009175"/>
    </source>
</evidence>
<dbReference type="InterPro" id="IPR005950">
    <property type="entry name" value="ModA"/>
</dbReference>
<protein>
    <submittedName>
        <fullName evidence="7">Molybdate ABC transporter substrate-binding protein</fullName>
    </submittedName>
</protein>
<reference evidence="7 8" key="1">
    <citation type="submission" date="2019-07" db="EMBL/GenBank/DDBJ databases">
        <title>Whole genome shotgun sequence of Sporosarcina luteola NBRC 105378.</title>
        <authorList>
            <person name="Hosoyama A."/>
            <person name="Uohara A."/>
            <person name="Ohji S."/>
            <person name="Ichikawa N."/>
        </authorList>
    </citation>
    <scope>NUCLEOTIDE SEQUENCE [LARGE SCALE GENOMIC DNA]</scope>
    <source>
        <strain evidence="7 8">NBRC 105378</strain>
    </source>
</reference>
<dbReference type="EMBL" id="BJYL01000012">
    <property type="protein sequence ID" value="GEN82663.1"/>
    <property type="molecule type" value="Genomic_DNA"/>
</dbReference>
<name>A0A511Z5D5_9BACL</name>
<dbReference type="Pfam" id="PF13531">
    <property type="entry name" value="SBP_bac_11"/>
    <property type="match status" value="1"/>
</dbReference>
<dbReference type="GO" id="GO:1901359">
    <property type="term" value="F:tungstate binding"/>
    <property type="evidence" value="ECO:0007669"/>
    <property type="project" value="UniProtKB-ARBA"/>
</dbReference>
<sequence>MKKNVLLFCLFFVLLLSFGCSDGGKVKEDEEQVELLVSAAASLTDVLTELKEEYEKDHKNTSITFNFGSSGKLAAQIEQGAPADLFLSASAKDMDNMNDKGLIDEPSRIDFTQNSLVLISNKDSTIDLNSFEKIDSAKIDHLAIGEPESVPVGRYTKEVFEHLGLWEPLQSKLVMGSDVRQVLTHVEMGNADLGIVYASDALISDKVKVLAKADTEWHEPIVYPGAIVDSSRHKEEAQEFLDYLMSADGKLQLEKFGFK</sequence>
<comment type="similarity">
    <text evidence="1">Belongs to the bacterial solute-binding protein ModA family.</text>
</comment>
<dbReference type="Gene3D" id="3.40.190.10">
    <property type="entry name" value="Periplasmic binding protein-like II"/>
    <property type="match status" value="2"/>
</dbReference>
<evidence type="ECO:0000256" key="6">
    <source>
        <dbReference type="SAM" id="SignalP"/>
    </source>
</evidence>